<accession>A0AAN6QNW2</accession>
<reference evidence="1" key="2">
    <citation type="submission" date="2023-05" db="EMBL/GenBank/DDBJ databases">
        <authorList>
            <consortium name="Lawrence Berkeley National Laboratory"/>
            <person name="Steindorff A."/>
            <person name="Hensen N."/>
            <person name="Bonometti L."/>
            <person name="Westerberg I."/>
            <person name="Brannstrom I.O."/>
            <person name="Guillou S."/>
            <person name="Cros-Aarteil S."/>
            <person name="Calhoun S."/>
            <person name="Haridas S."/>
            <person name="Kuo A."/>
            <person name="Mondo S."/>
            <person name="Pangilinan J."/>
            <person name="Riley R."/>
            <person name="Labutti K."/>
            <person name="Andreopoulos B."/>
            <person name="Lipzen A."/>
            <person name="Chen C."/>
            <person name="Yanf M."/>
            <person name="Daum C."/>
            <person name="Ng V."/>
            <person name="Clum A."/>
            <person name="Ohm R."/>
            <person name="Martin F."/>
            <person name="Silar P."/>
            <person name="Natvig D."/>
            <person name="Lalanne C."/>
            <person name="Gautier V."/>
            <person name="Ament-Velasquez S.L."/>
            <person name="Kruys A."/>
            <person name="Hutchinson M.I."/>
            <person name="Powell A.J."/>
            <person name="Barry K."/>
            <person name="Miller A.N."/>
            <person name="Grigoriev I.V."/>
            <person name="Debuchy R."/>
            <person name="Gladieux P."/>
            <person name="Thoren M.H."/>
            <person name="Johannesson H."/>
        </authorList>
    </citation>
    <scope>NUCLEOTIDE SEQUENCE</scope>
    <source>
        <strain evidence="1">CBS 508.74</strain>
    </source>
</reference>
<comment type="caution">
    <text evidence="1">The sequence shown here is derived from an EMBL/GenBank/DDBJ whole genome shotgun (WGS) entry which is preliminary data.</text>
</comment>
<dbReference type="EMBL" id="MU853348">
    <property type="protein sequence ID" value="KAK4110825.1"/>
    <property type="molecule type" value="Genomic_DNA"/>
</dbReference>
<dbReference type="NCBIfam" id="TIGR01509">
    <property type="entry name" value="HAD-SF-IA-v3"/>
    <property type="match status" value="1"/>
</dbReference>
<organism evidence="1 2">
    <name type="scientific">Canariomyces notabilis</name>
    <dbReference type="NCBI Taxonomy" id="2074819"/>
    <lineage>
        <taxon>Eukaryota</taxon>
        <taxon>Fungi</taxon>
        <taxon>Dikarya</taxon>
        <taxon>Ascomycota</taxon>
        <taxon>Pezizomycotina</taxon>
        <taxon>Sordariomycetes</taxon>
        <taxon>Sordariomycetidae</taxon>
        <taxon>Sordariales</taxon>
        <taxon>Chaetomiaceae</taxon>
        <taxon>Canariomyces</taxon>
    </lineage>
</organism>
<protein>
    <submittedName>
        <fullName evidence="1">HAD-like protein</fullName>
    </submittedName>
</protein>
<evidence type="ECO:0000313" key="2">
    <source>
        <dbReference type="Proteomes" id="UP001302812"/>
    </source>
</evidence>
<proteinExistence type="predicted"/>
<dbReference type="SUPFAM" id="SSF56784">
    <property type="entry name" value="HAD-like"/>
    <property type="match status" value="1"/>
</dbReference>
<dbReference type="Pfam" id="PF00702">
    <property type="entry name" value="Hydrolase"/>
    <property type="match status" value="1"/>
</dbReference>
<dbReference type="GeneID" id="89939649"/>
<dbReference type="SFLD" id="SFLDG01129">
    <property type="entry name" value="C1.5:_HAD__Beta-PGM__Phosphata"/>
    <property type="match status" value="1"/>
</dbReference>
<dbReference type="Gene3D" id="3.40.50.1000">
    <property type="entry name" value="HAD superfamily/HAD-like"/>
    <property type="match status" value="1"/>
</dbReference>
<dbReference type="InterPro" id="IPR023198">
    <property type="entry name" value="PGP-like_dom2"/>
</dbReference>
<dbReference type="GO" id="GO:0016791">
    <property type="term" value="F:phosphatase activity"/>
    <property type="evidence" value="ECO:0007669"/>
    <property type="project" value="TreeGrafter"/>
</dbReference>
<dbReference type="PANTHER" id="PTHR18901">
    <property type="entry name" value="2-DEOXYGLUCOSE-6-PHOSPHATE PHOSPHATASE 2"/>
    <property type="match status" value="1"/>
</dbReference>
<dbReference type="InterPro" id="IPR036412">
    <property type="entry name" value="HAD-like_sf"/>
</dbReference>
<gene>
    <name evidence="1" type="ORF">N656DRAFT_781129</name>
</gene>
<sequence>MPTANFPPVRACIFDMDGLLINTEDIYKQCADNVLGRHGRPPIPWSIKAQLMGVPGSSNGDVFHNWAQLPISRAQFAHEQSLEQEKLFPLCEPLPGAVRMLETLTGKRVNLDAPDAPHKVGEPVVQVALASSSESVSYARKTVRAGTRALLNLIPVERRVLADDERMKGAHGKPAPDIFLTALRAINETLLEGQKISPAECLVFEDSVPGVEAGRRAGMRVVWVPHRDLKAHFAGREEEVLAGRTGIVPIGREEQLGELGDGWAEEIGSLDDFDYKKYGIVL</sequence>
<dbReference type="InterPro" id="IPR023214">
    <property type="entry name" value="HAD_sf"/>
</dbReference>
<evidence type="ECO:0000313" key="1">
    <source>
        <dbReference type="EMBL" id="KAK4110825.1"/>
    </source>
</evidence>
<dbReference type="InterPro" id="IPR006439">
    <property type="entry name" value="HAD-SF_hydro_IA"/>
</dbReference>
<dbReference type="FunFam" id="1.10.150.240:FF:000001">
    <property type="entry name" value="Haloacid dehalogenase-like hydrolase domain"/>
    <property type="match status" value="1"/>
</dbReference>
<keyword evidence="2" id="KW-1185">Reference proteome</keyword>
<reference evidence="1" key="1">
    <citation type="journal article" date="2023" name="Mol. Phylogenet. Evol.">
        <title>Genome-scale phylogeny and comparative genomics of the fungal order Sordariales.</title>
        <authorList>
            <person name="Hensen N."/>
            <person name="Bonometti L."/>
            <person name="Westerberg I."/>
            <person name="Brannstrom I.O."/>
            <person name="Guillou S."/>
            <person name="Cros-Aarteil S."/>
            <person name="Calhoun S."/>
            <person name="Haridas S."/>
            <person name="Kuo A."/>
            <person name="Mondo S."/>
            <person name="Pangilinan J."/>
            <person name="Riley R."/>
            <person name="LaButti K."/>
            <person name="Andreopoulos B."/>
            <person name="Lipzen A."/>
            <person name="Chen C."/>
            <person name="Yan M."/>
            <person name="Daum C."/>
            <person name="Ng V."/>
            <person name="Clum A."/>
            <person name="Steindorff A."/>
            <person name="Ohm R.A."/>
            <person name="Martin F."/>
            <person name="Silar P."/>
            <person name="Natvig D.O."/>
            <person name="Lalanne C."/>
            <person name="Gautier V."/>
            <person name="Ament-Velasquez S.L."/>
            <person name="Kruys A."/>
            <person name="Hutchinson M.I."/>
            <person name="Powell A.J."/>
            <person name="Barry K."/>
            <person name="Miller A.N."/>
            <person name="Grigoriev I.V."/>
            <person name="Debuchy R."/>
            <person name="Gladieux P."/>
            <person name="Hiltunen Thoren M."/>
            <person name="Johannesson H."/>
        </authorList>
    </citation>
    <scope>NUCLEOTIDE SEQUENCE</scope>
    <source>
        <strain evidence="1">CBS 508.74</strain>
    </source>
</reference>
<dbReference type="Proteomes" id="UP001302812">
    <property type="component" value="Unassembled WGS sequence"/>
</dbReference>
<dbReference type="SFLD" id="SFLDS00003">
    <property type="entry name" value="Haloacid_Dehalogenase"/>
    <property type="match status" value="1"/>
</dbReference>
<dbReference type="AlphaFoldDB" id="A0AAN6QNW2"/>
<name>A0AAN6QNW2_9PEZI</name>
<dbReference type="Gene3D" id="1.10.150.240">
    <property type="entry name" value="Putative phosphatase, domain 2"/>
    <property type="match status" value="1"/>
</dbReference>
<dbReference type="PANTHER" id="PTHR18901:SF42">
    <property type="entry name" value="SUPERFAMILY HYDROLASE, PUTATIVE-RELATED"/>
    <property type="match status" value="1"/>
</dbReference>
<dbReference type="RefSeq" id="XP_064668395.1">
    <property type="nucleotide sequence ID" value="XM_064815524.1"/>
</dbReference>